<evidence type="ECO:0000256" key="3">
    <source>
        <dbReference type="ARBA" id="ARBA00023237"/>
    </source>
</evidence>
<dbReference type="EMBL" id="QNUL01000023">
    <property type="protein sequence ID" value="REA58052.1"/>
    <property type="molecule type" value="Genomic_DNA"/>
</dbReference>
<dbReference type="Pfam" id="PF13620">
    <property type="entry name" value="CarboxypepD_reg"/>
    <property type="match status" value="1"/>
</dbReference>
<evidence type="ECO:0000313" key="7">
    <source>
        <dbReference type="Proteomes" id="UP000256373"/>
    </source>
</evidence>
<dbReference type="Pfam" id="PF14905">
    <property type="entry name" value="OMP_b-brl_3"/>
    <property type="match status" value="1"/>
</dbReference>
<comment type="caution">
    <text evidence="6">The sequence shown here is derived from an EMBL/GenBank/DDBJ whole genome shotgun (WGS) entry which is preliminary data.</text>
</comment>
<keyword evidence="2" id="KW-0472">Membrane</keyword>
<sequence length="815" mass="91261">MKNTTRNFTMLAAAWLAGGLAFGQNTASVRGQLSSVSGQPIEYATVALFSAKDSLLAKGTLSDSTGKFMFEKVPGKTYYVTAGFVGYKTYTSTLINLTGNEVNLGKITMEADEQLLQTVTVTAKKPLVEQRIDRTILNIENSILAEGNTALELLERAPGVTVDDEGNVSLKGRAGVTIMLNGKLTYLSQRELTTLLRGTASGSVSRIEIIANPSAKYDAAGNSGMINIVLKKSDKAGINGSVYVNAARSRANRYGAGTNLNYRSGKVNVYGSYDRAYRGEIEYVSYVRRFHDGNPGAVPNRISYQDTRTNEPLYTNNYKAGVDFFANEKNTFGILVKGNFGKYINDNNTSNLLVSGAGDVLSRPQTHNDNLDRWNSTAYNANWVHQFDDKGREFSVDLDYSVNDNRSNQTMDTRYLNDENPSLATRSVRKGFVPSLTYVYVGKLDYVHPFGEKAKLETGWKSSYVDVDNNLNYDTLSNGQWVKDPSWSNHFKYKETIHAGYVNVSKEFGKLSLQLGLRGENTQTTSNQVTTDSLVKRNYFQLFPSFFATQTFNDKHTGQFSYSRRVERPDYSDLNPFRFLRDPFLYYEGNPFLRPELTHSLELSHSLKGKFITAINYSYTSDVMNWMMGQVDSLNTTSQSPQNLKSFINYGISFTASLQPASWWSSNNFVNVYRNQYKGDQNGGDLNNSIVTFSFNTQNTFTFGNGYSAELTGYYNSKTVYGVFVTKGYSVISAGVQKSVFSKKATVKLMVNDIFQGRQRIQRARYENLDMNGHIRFDSRMATLSFSYRFGKDIIPSRRRQSGSEDIQNRVKGGS</sequence>
<evidence type="ECO:0000256" key="2">
    <source>
        <dbReference type="ARBA" id="ARBA00023136"/>
    </source>
</evidence>
<proteinExistence type="predicted"/>
<evidence type="ECO:0000313" key="6">
    <source>
        <dbReference type="EMBL" id="REA58052.1"/>
    </source>
</evidence>
<dbReference type="PANTHER" id="PTHR40980">
    <property type="entry name" value="PLUG DOMAIN-CONTAINING PROTEIN"/>
    <property type="match status" value="1"/>
</dbReference>
<dbReference type="SUPFAM" id="SSF49464">
    <property type="entry name" value="Carboxypeptidase regulatory domain-like"/>
    <property type="match status" value="1"/>
</dbReference>
<evidence type="ECO:0000256" key="4">
    <source>
        <dbReference type="SAM" id="SignalP"/>
    </source>
</evidence>
<dbReference type="PANTHER" id="PTHR40980:SF4">
    <property type="entry name" value="TONB-DEPENDENT RECEPTOR-LIKE BETA-BARREL DOMAIN-CONTAINING PROTEIN"/>
    <property type="match status" value="1"/>
</dbReference>
<keyword evidence="4" id="KW-0732">Signal</keyword>
<feature type="chain" id="PRO_5017668811" evidence="4">
    <location>
        <begin position="24"/>
        <end position="815"/>
    </location>
</feature>
<dbReference type="Gene3D" id="2.60.40.1120">
    <property type="entry name" value="Carboxypeptidase-like, regulatory domain"/>
    <property type="match status" value="1"/>
</dbReference>
<keyword evidence="3" id="KW-0998">Cell outer membrane</keyword>
<name>A0A3D8Y5X7_9BACT</name>
<dbReference type="OrthoDB" id="905812at2"/>
<dbReference type="AlphaFoldDB" id="A0A3D8Y5X7"/>
<keyword evidence="6" id="KW-0675">Receptor</keyword>
<dbReference type="InterPro" id="IPR041700">
    <property type="entry name" value="OMP_b-brl_3"/>
</dbReference>
<organism evidence="6 7">
    <name type="scientific">Dyadobacter luteus</name>
    <dbReference type="NCBI Taxonomy" id="2259619"/>
    <lineage>
        <taxon>Bacteria</taxon>
        <taxon>Pseudomonadati</taxon>
        <taxon>Bacteroidota</taxon>
        <taxon>Cytophagia</taxon>
        <taxon>Cytophagales</taxon>
        <taxon>Spirosomataceae</taxon>
        <taxon>Dyadobacter</taxon>
    </lineage>
</organism>
<dbReference type="GO" id="GO:0009279">
    <property type="term" value="C:cell outer membrane"/>
    <property type="evidence" value="ECO:0007669"/>
    <property type="project" value="UniProtKB-SubCell"/>
</dbReference>
<protein>
    <submittedName>
        <fullName evidence="6">TonB-dependent receptor</fullName>
    </submittedName>
</protein>
<reference evidence="6 7" key="1">
    <citation type="submission" date="2018-07" db="EMBL/GenBank/DDBJ databases">
        <title>Dyadobacter roseus sp. nov., isolated from rose rhizosphere soil.</title>
        <authorList>
            <person name="Chen L."/>
        </authorList>
    </citation>
    <scope>NUCLEOTIDE SEQUENCE [LARGE SCALE GENOMIC DNA]</scope>
    <source>
        <strain evidence="6 7">RS19</strain>
    </source>
</reference>
<feature type="signal peptide" evidence="4">
    <location>
        <begin position="1"/>
        <end position="23"/>
    </location>
</feature>
<dbReference type="InterPro" id="IPR036942">
    <property type="entry name" value="Beta-barrel_TonB_sf"/>
</dbReference>
<keyword evidence="7" id="KW-1185">Reference proteome</keyword>
<comment type="subcellular location">
    <subcellularLocation>
        <location evidence="1">Cell outer membrane</location>
    </subcellularLocation>
</comment>
<gene>
    <name evidence="6" type="ORF">DSL64_21955</name>
</gene>
<dbReference type="RefSeq" id="WP_115833091.1">
    <property type="nucleotide sequence ID" value="NZ_QNUL01000023.1"/>
</dbReference>
<dbReference type="Gene3D" id="2.40.170.20">
    <property type="entry name" value="TonB-dependent receptor, beta-barrel domain"/>
    <property type="match status" value="1"/>
</dbReference>
<accession>A0A3D8Y5X7</accession>
<dbReference type="Proteomes" id="UP000256373">
    <property type="component" value="Unassembled WGS sequence"/>
</dbReference>
<dbReference type="InterPro" id="IPR008969">
    <property type="entry name" value="CarboxyPept-like_regulatory"/>
</dbReference>
<evidence type="ECO:0000256" key="1">
    <source>
        <dbReference type="ARBA" id="ARBA00004442"/>
    </source>
</evidence>
<dbReference type="SUPFAM" id="SSF56935">
    <property type="entry name" value="Porins"/>
    <property type="match status" value="1"/>
</dbReference>
<evidence type="ECO:0000259" key="5">
    <source>
        <dbReference type="Pfam" id="PF14905"/>
    </source>
</evidence>
<feature type="domain" description="Outer membrane protein beta-barrel" evidence="5">
    <location>
        <begin position="385"/>
        <end position="788"/>
    </location>
</feature>